<gene>
    <name evidence="1" type="ORF">BLNAU_5518</name>
</gene>
<organism evidence="1 2">
    <name type="scientific">Blattamonas nauphoetae</name>
    <dbReference type="NCBI Taxonomy" id="2049346"/>
    <lineage>
        <taxon>Eukaryota</taxon>
        <taxon>Metamonada</taxon>
        <taxon>Preaxostyla</taxon>
        <taxon>Oxymonadida</taxon>
        <taxon>Blattamonas</taxon>
    </lineage>
</organism>
<name>A0ABQ9Y724_9EUKA</name>
<sequence>MSLDRVLSLMEGTVKHIYIIHTSTWTKESQLKTPSEANDFALTVKTASKENAFATIILQKESTPEYSPPNGFILIDTSGTFDKINLKLAQSSSNVAFLSTTANGILILKDMNVEVITPHEQYQNFDFQSFVVVPDGHVLIEKLSFEENTNFEQTSPIWLSGGSLIDESVNEVTMNVMYEGDRGWIGVEGNTDTSTYPDLKLKKWIFGGSPTAKRSHGLWLKNVGTVELTDCSFSSFKKGSEYAVVDGSAIHAELCSSSSLRITSSTLESSSSQGNGGSVSVVVAGGELEISSSKFVSCSSEQNGGALFVDLSSLGAGSYKLTSLSFTSSCTCSGDGKWVFLRGHDLASLVTKERWAGTFKSLSIHTDLDKLWGLNLAEDQSSPLRSISLLPFLLGKASRIPDSTIFVGQSGKDEFGCGNTAETRCGTVEWSMKEASGRVMDIIIA</sequence>
<dbReference type="Proteomes" id="UP001281761">
    <property type="component" value="Unassembled WGS sequence"/>
</dbReference>
<protein>
    <submittedName>
        <fullName evidence="1">Uncharacterized protein</fullName>
    </submittedName>
</protein>
<comment type="caution">
    <text evidence="1">The sequence shown here is derived from an EMBL/GenBank/DDBJ whole genome shotgun (WGS) entry which is preliminary data.</text>
</comment>
<evidence type="ECO:0000313" key="1">
    <source>
        <dbReference type="EMBL" id="KAK2959469.1"/>
    </source>
</evidence>
<dbReference type="SUPFAM" id="SSF51126">
    <property type="entry name" value="Pectin lyase-like"/>
    <property type="match status" value="1"/>
</dbReference>
<reference evidence="1 2" key="1">
    <citation type="journal article" date="2022" name="bioRxiv">
        <title>Genomics of Preaxostyla Flagellates Illuminates Evolutionary Transitions and the Path Towards Mitochondrial Loss.</title>
        <authorList>
            <person name="Novak L.V.F."/>
            <person name="Treitli S.C."/>
            <person name="Pyrih J."/>
            <person name="Halakuc P."/>
            <person name="Pipaliya S.V."/>
            <person name="Vacek V."/>
            <person name="Brzon O."/>
            <person name="Soukal P."/>
            <person name="Eme L."/>
            <person name="Dacks J.B."/>
            <person name="Karnkowska A."/>
            <person name="Elias M."/>
            <person name="Hampl V."/>
        </authorList>
    </citation>
    <scope>NUCLEOTIDE SEQUENCE [LARGE SCALE GENOMIC DNA]</scope>
    <source>
        <strain evidence="1">NAU3</strain>
        <tissue evidence="1">Gut</tissue>
    </source>
</reference>
<dbReference type="InterPro" id="IPR011050">
    <property type="entry name" value="Pectin_lyase_fold/virulence"/>
</dbReference>
<accession>A0ABQ9Y724</accession>
<proteinExistence type="predicted"/>
<evidence type="ECO:0000313" key="2">
    <source>
        <dbReference type="Proteomes" id="UP001281761"/>
    </source>
</evidence>
<dbReference type="EMBL" id="JARBJD010000029">
    <property type="protein sequence ID" value="KAK2959469.1"/>
    <property type="molecule type" value="Genomic_DNA"/>
</dbReference>
<keyword evidence="2" id="KW-1185">Reference proteome</keyword>